<feature type="transmembrane region" description="Helical" evidence="5">
    <location>
        <begin position="65"/>
        <end position="84"/>
    </location>
</feature>
<comment type="caution">
    <text evidence="7">The sequence shown here is derived from an EMBL/GenBank/DDBJ whole genome shotgun (WGS) entry which is preliminary data.</text>
</comment>
<feature type="region of interest" description="Disordered" evidence="4">
    <location>
        <begin position="457"/>
        <end position="483"/>
    </location>
</feature>
<feature type="transmembrane region" description="Helical" evidence="5">
    <location>
        <begin position="96"/>
        <end position="114"/>
    </location>
</feature>
<keyword evidence="2 3" id="KW-0456">Lyase</keyword>
<dbReference type="Pfam" id="PF00211">
    <property type="entry name" value="Guanylate_cyc"/>
    <property type="match status" value="1"/>
</dbReference>
<dbReference type="SMART" id="SM00044">
    <property type="entry name" value="CYCc"/>
    <property type="match status" value="1"/>
</dbReference>
<evidence type="ECO:0000256" key="1">
    <source>
        <dbReference type="ARBA" id="ARBA00022741"/>
    </source>
</evidence>
<feature type="transmembrane region" description="Helical" evidence="5">
    <location>
        <begin position="151"/>
        <end position="170"/>
    </location>
</feature>
<proteinExistence type="inferred from homology"/>
<dbReference type="SUPFAM" id="SSF55073">
    <property type="entry name" value="Nucleotide cyclase"/>
    <property type="match status" value="1"/>
</dbReference>
<dbReference type="InterPro" id="IPR018297">
    <property type="entry name" value="A/G_cyclase_CS"/>
</dbReference>
<keyword evidence="1" id="KW-0547">Nucleotide-binding</keyword>
<dbReference type="PROSITE" id="PS50125">
    <property type="entry name" value="GUANYLATE_CYCLASE_2"/>
    <property type="match status" value="1"/>
</dbReference>
<keyword evidence="5" id="KW-0472">Membrane</keyword>
<dbReference type="InterPro" id="IPR050697">
    <property type="entry name" value="Adenylyl/Guanylyl_Cyclase_3/4"/>
</dbReference>
<dbReference type="Gene3D" id="3.30.70.1230">
    <property type="entry name" value="Nucleotide cyclase"/>
    <property type="match status" value="1"/>
</dbReference>
<feature type="transmembrane region" description="Helical" evidence="5">
    <location>
        <begin position="126"/>
        <end position="146"/>
    </location>
</feature>
<comment type="similarity">
    <text evidence="3">Belongs to the adenylyl cyclase class-4/guanylyl cyclase family.</text>
</comment>
<dbReference type="PANTHER" id="PTHR43081">
    <property type="entry name" value="ADENYLATE CYCLASE, TERMINAL-DIFFERENTIATION SPECIFIC-RELATED"/>
    <property type="match status" value="1"/>
</dbReference>
<dbReference type="PANTHER" id="PTHR43081:SF1">
    <property type="entry name" value="ADENYLATE CYCLASE, TERMINAL-DIFFERENTIATION SPECIFIC"/>
    <property type="match status" value="1"/>
</dbReference>
<evidence type="ECO:0000313" key="7">
    <source>
        <dbReference type="EMBL" id="MFC3228022.1"/>
    </source>
</evidence>
<feature type="compositionally biased region" description="Low complexity" evidence="4">
    <location>
        <begin position="457"/>
        <end position="473"/>
    </location>
</feature>
<evidence type="ECO:0000256" key="5">
    <source>
        <dbReference type="SAM" id="Phobius"/>
    </source>
</evidence>
<evidence type="ECO:0000256" key="3">
    <source>
        <dbReference type="RuleBase" id="RU000405"/>
    </source>
</evidence>
<evidence type="ECO:0000313" key="8">
    <source>
        <dbReference type="Proteomes" id="UP001595528"/>
    </source>
</evidence>
<keyword evidence="8" id="KW-1185">Reference proteome</keyword>
<evidence type="ECO:0000256" key="2">
    <source>
        <dbReference type="ARBA" id="ARBA00023239"/>
    </source>
</evidence>
<accession>A0ABV7L0B5</accession>
<feature type="transmembrane region" description="Helical" evidence="5">
    <location>
        <begin position="208"/>
        <end position="225"/>
    </location>
</feature>
<dbReference type="InterPro" id="IPR029787">
    <property type="entry name" value="Nucleotide_cyclase"/>
</dbReference>
<feature type="domain" description="Guanylate cyclase" evidence="6">
    <location>
        <begin position="276"/>
        <end position="403"/>
    </location>
</feature>
<keyword evidence="5" id="KW-1133">Transmembrane helix</keyword>
<dbReference type="EMBL" id="JBHRTR010000027">
    <property type="protein sequence ID" value="MFC3228022.1"/>
    <property type="molecule type" value="Genomic_DNA"/>
</dbReference>
<dbReference type="RefSeq" id="WP_379900739.1">
    <property type="nucleotide sequence ID" value="NZ_JBHRTR010000027.1"/>
</dbReference>
<dbReference type="InterPro" id="IPR001054">
    <property type="entry name" value="A/G_cyclase"/>
</dbReference>
<name>A0ABV7L0B5_9PROT</name>
<keyword evidence="5" id="KW-0812">Transmembrane</keyword>
<organism evidence="7 8">
    <name type="scientific">Marinibaculum pumilum</name>
    <dbReference type="NCBI Taxonomy" id="1766165"/>
    <lineage>
        <taxon>Bacteria</taxon>
        <taxon>Pseudomonadati</taxon>
        <taxon>Pseudomonadota</taxon>
        <taxon>Alphaproteobacteria</taxon>
        <taxon>Rhodospirillales</taxon>
        <taxon>Rhodospirillaceae</taxon>
        <taxon>Marinibaculum</taxon>
    </lineage>
</organism>
<dbReference type="Proteomes" id="UP001595528">
    <property type="component" value="Unassembled WGS sequence"/>
</dbReference>
<reference evidence="8" key="1">
    <citation type="journal article" date="2019" name="Int. J. Syst. Evol. Microbiol.">
        <title>The Global Catalogue of Microorganisms (GCM) 10K type strain sequencing project: providing services to taxonomists for standard genome sequencing and annotation.</title>
        <authorList>
            <consortium name="The Broad Institute Genomics Platform"/>
            <consortium name="The Broad Institute Genome Sequencing Center for Infectious Disease"/>
            <person name="Wu L."/>
            <person name="Ma J."/>
        </authorList>
    </citation>
    <scope>NUCLEOTIDE SEQUENCE [LARGE SCALE GENOMIC DNA]</scope>
    <source>
        <strain evidence="8">KCTC 42964</strain>
    </source>
</reference>
<protein>
    <submittedName>
        <fullName evidence="7">Adenylate/guanylate cyclase domain-containing protein</fullName>
    </submittedName>
</protein>
<dbReference type="PROSITE" id="PS00452">
    <property type="entry name" value="GUANYLATE_CYCLASE_1"/>
    <property type="match status" value="1"/>
</dbReference>
<dbReference type="CDD" id="cd07302">
    <property type="entry name" value="CHD"/>
    <property type="match status" value="1"/>
</dbReference>
<evidence type="ECO:0000259" key="6">
    <source>
        <dbReference type="PROSITE" id="PS50125"/>
    </source>
</evidence>
<sequence>MVDGDVVAQAGAGAVAAPGRNLPDGANADLDRAERNGMRLAQWGRTAAIGLFAVYGASFPPFPTNALFVGAAALFLLPGLWHLHSLYRGTERRWQRFFFLTLDVAALALVGALVPPDLGGEVPVIVNYQVIGIYYVFPFIAIAALALSPALVLWTAGIGVLGWVAGWAHAASQLENPLHWSDLPPTPSAAEYLAVVKSVNFAAAESRVTEVFFILVTAGILALAVKRARRVVRDRAALDRERANALAVFGQYVPSEIATRLMRDPTALAPQTREATVMFVDIAGFTHLSERLPPAELIALLNGYFERATAMVADAGGVVVGFAGDGFLAAFNAPRLLDQHAACALRAARDLQELVRNHRFGGERVRIRIGIATGPVAAGIVGGSSHQTFTVYGDTVNLAQRLESMCKAHDTYLLVAETSWSAAGRPPGLLEIGPVEVRGRDSRVRAYAAARQAAQQTAAQQAGSQPAPIPAAADGVSTGGSGL</sequence>
<gene>
    <name evidence="7" type="ORF">ACFOGJ_12315</name>
</gene>
<evidence type="ECO:0000256" key="4">
    <source>
        <dbReference type="SAM" id="MobiDB-lite"/>
    </source>
</evidence>